<dbReference type="EMBL" id="DVMV01000004">
    <property type="protein sequence ID" value="HIU44722.1"/>
    <property type="molecule type" value="Genomic_DNA"/>
</dbReference>
<dbReference type="AlphaFoldDB" id="A0A9D1S2P2"/>
<evidence type="ECO:0000313" key="3">
    <source>
        <dbReference type="Proteomes" id="UP000824070"/>
    </source>
</evidence>
<organism evidence="2 3">
    <name type="scientific">Candidatus Alloenteromonas pullicola</name>
    <dbReference type="NCBI Taxonomy" id="2840784"/>
    <lineage>
        <taxon>Bacteria</taxon>
        <taxon>Bacillati</taxon>
        <taxon>Bacillota</taxon>
        <taxon>Bacillota incertae sedis</taxon>
        <taxon>Candidatus Alloenteromonas</taxon>
    </lineage>
</organism>
<dbReference type="GO" id="GO:0051536">
    <property type="term" value="F:iron-sulfur cluster binding"/>
    <property type="evidence" value="ECO:0007669"/>
    <property type="project" value="InterPro"/>
</dbReference>
<accession>A0A9D1S2P2</accession>
<gene>
    <name evidence="2" type="ORF">IAC52_00265</name>
</gene>
<sequence>MPTSIELTPEIMREIIMDHCANPRHKRKSVDPKSLTAHSESVNCIDDIDVFLTYDENGRVKDACWDGVACSITTASSDILCDLLIGKDKFGALYVIDQYLKMIHEEPYDASVLDEALAFMNTSKQAARIHCATIAYDAFKGLLEENHGK</sequence>
<dbReference type="GO" id="GO:0016226">
    <property type="term" value="P:iron-sulfur cluster assembly"/>
    <property type="evidence" value="ECO:0007669"/>
    <property type="project" value="InterPro"/>
</dbReference>
<dbReference type="Pfam" id="PF01592">
    <property type="entry name" value="NifU_N"/>
    <property type="match status" value="1"/>
</dbReference>
<reference evidence="2" key="1">
    <citation type="submission" date="2020-10" db="EMBL/GenBank/DDBJ databases">
        <authorList>
            <person name="Gilroy R."/>
        </authorList>
    </citation>
    <scope>NUCLEOTIDE SEQUENCE</scope>
    <source>
        <strain evidence="2">ChiGjej1B1-22543</strain>
    </source>
</reference>
<comment type="caution">
    <text evidence="2">The sequence shown here is derived from an EMBL/GenBank/DDBJ whole genome shotgun (WGS) entry which is preliminary data.</text>
</comment>
<protein>
    <submittedName>
        <fullName evidence="2">Iron-sulfur cluster assembly scaffold protein</fullName>
    </submittedName>
</protein>
<evidence type="ECO:0000313" key="2">
    <source>
        <dbReference type="EMBL" id="HIU44722.1"/>
    </source>
</evidence>
<dbReference type="Gene3D" id="3.90.1010.10">
    <property type="match status" value="1"/>
</dbReference>
<name>A0A9D1S2P2_9FIRM</name>
<reference evidence="2" key="2">
    <citation type="journal article" date="2021" name="PeerJ">
        <title>Extensive microbial diversity within the chicken gut microbiome revealed by metagenomics and culture.</title>
        <authorList>
            <person name="Gilroy R."/>
            <person name="Ravi A."/>
            <person name="Getino M."/>
            <person name="Pursley I."/>
            <person name="Horton D.L."/>
            <person name="Alikhan N.F."/>
            <person name="Baker D."/>
            <person name="Gharbi K."/>
            <person name="Hall N."/>
            <person name="Watson M."/>
            <person name="Adriaenssens E.M."/>
            <person name="Foster-Nyarko E."/>
            <person name="Jarju S."/>
            <person name="Secka A."/>
            <person name="Antonio M."/>
            <person name="Oren A."/>
            <person name="Chaudhuri R.R."/>
            <person name="La Ragione R."/>
            <person name="Hildebrand F."/>
            <person name="Pallen M.J."/>
        </authorList>
    </citation>
    <scope>NUCLEOTIDE SEQUENCE</scope>
    <source>
        <strain evidence="2">ChiGjej1B1-22543</strain>
    </source>
</reference>
<dbReference type="InterPro" id="IPR002871">
    <property type="entry name" value="NIF_FeS_clus_asmbl_NifU_N"/>
</dbReference>
<proteinExistence type="predicted"/>
<dbReference type="CDD" id="cd06664">
    <property type="entry name" value="IscU_like"/>
    <property type="match status" value="1"/>
</dbReference>
<dbReference type="SUPFAM" id="SSF82649">
    <property type="entry name" value="SufE/NifU"/>
    <property type="match status" value="1"/>
</dbReference>
<evidence type="ECO:0000259" key="1">
    <source>
        <dbReference type="Pfam" id="PF01592"/>
    </source>
</evidence>
<dbReference type="Proteomes" id="UP000824070">
    <property type="component" value="Unassembled WGS sequence"/>
</dbReference>
<dbReference type="GO" id="GO:0005506">
    <property type="term" value="F:iron ion binding"/>
    <property type="evidence" value="ECO:0007669"/>
    <property type="project" value="InterPro"/>
</dbReference>
<feature type="domain" description="NIF system FeS cluster assembly NifU N-terminal" evidence="1">
    <location>
        <begin position="13"/>
        <end position="113"/>
    </location>
</feature>